<feature type="compositionally biased region" description="Polar residues" evidence="1">
    <location>
        <begin position="658"/>
        <end position="672"/>
    </location>
</feature>
<evidence type="ECO:0008006" key="4">
    <source>
        <dbReference type="Google" id="ProtNLM"/>
    </source>
</evidence>
<feature type="compositionally biased region" description="Pro residues" evidence="1">
    <location>
        <begin position="67"/>
        <end position="77"/>
    </location>
</feature>
<dbReference type="EMBL" id="MU150387">
    <property type="protein sequence ID" value="KAF9457101.1"/>
    <property type="molecule type" value="Genomic_DNA"/>
</dbReference>
<sequence length="956" mass="102891">MEMEWETRPIGHHSSRDDWHTQPLLKDALDPLPVATSISVAPPSTFASASSGFSQRRRSSAANVRPAGPPPNLPIPNVPGTSISTLPPRGPVHLQDDSLTSPTFVNGKGLRSSSFMRPAASPNLAAVASYSQARESSTTHNQLPLAESSIEDLSDPPPQSYLHASSSRTTYRHQDLVPDRLLLSPKEARPEPRAPSSRRALTRALELAREAVQLDSMNDNPEAAVQAYGRSVALLSEVMERVRRGEDSTESHRRRRRRSVAAQEEEVRRLQNIHDTYADRMNILSIIYSIPAAPYSSTLPYSAATDSATSASPTNSASPSSDSSPQIPHNLDVAQGIQDSYRHYGLDNNSGHDTGFSDPSATNPVMFTLDDPNFTQPTVSGLPQSSHHPYAIQYDPPPQPSISPVVTNSVINRRSARARGLSNLPPAPPPPSNSLPPAPVVIENLNLSLQHLDTRAESAGHRRTGSSGLEALKEEYIDNIHEISRQTLEEPTSTTDTIHPVPNTPRNSNRDSHPLPPLPSPSTGSPGTLRKILNPPLSPRLSHVVAPRPRLSSQSTTRSDIAAPTNIINPTTTQGTIFQRRTTKSSAPPSSRSSSPADSTASIGSISQSKAASSLPGPVSIGIIQGRSRSSSQPGRRPSLVGGRVSPLGQRPPLPNSAGVNGASTRKTSIPSKLNPHPPPSHISVITDLPQPPYGFSLVPPPPVFTGNLPTTPISPLPPIPPSDPLLKPYHLMNLLRATMTSTTGGYVTRRLHVPYEVWSQGGAKLTNVGDKVRVVAILCSGLEDLQTSSSEYFGAGNVSSGLALGIGSIGRREADAWLTQLDNFSSICDGVVTDFGKKLGVGEGFVPRKARWHSLVRGLDKFTNGKNLDSPAAYVRGLERLFLHAQLLDEHTRAVLSQPAAPAYAAFPTDIRVSAEQKLKRASEFFASVVLTFVIRDLSQLLDKYAKKCEKWLAE</sequence>
<dbReference type="PANTHER" id="PTHR37327:SF1">
    <property type="entry name" value="MICROTUBULE INTERACTING AND TRANSPORT DOMAIN-CONTAINING PROTEIN"/>
    <property type="match status" value="1"/>
</dbReference>
<feature type="region of interest" description="Disordered" evidence="1">
    <location>
        <begin position="419"/>
        <end position="438"/>
    </location>
</feature>
<protein>
    <recommendedName>
        <fullName evidence="4">MIT domain-containing protein</fullName>
    </recommendedName>
</protein>
<feature type="region of interest" description="Disordered" evidence="1">
    <location>
        <begin position="43"/>
        <end position="105"/>
    </location>
</feature>
<organism evidence="2 3">
    <name type="scientific">Collybia nuda</name>
    <dbReference type="NCBI Taxonomy" id="64659"/>
    <lineage>
        <taxon>Eukaryota</taxon>
        <taxon>Fungi</taxon>
        <taxon>Dikarya</taxon>
        <taxon>Basidiomycota</taxon>
        <taxon>Agaricomycotina</taxon>
        <taxon>Agaricomycetes</taxon>
        <taxon>Agaricomycetidae</taxon>
        <taxon>Agaricales</taxon>
        <taxon>Tricholomatineae</taxon>
        <taxon>Clitocybaceae</taxon>
        <taxon>Collybia</taxon>
    </lineage>
</organism>
<feature type="region of interest" description="Disordered" evidence="1">
    <location>
        <begin position="302"/>
        <end position="330"/>
    </location>
</feature>
<name>A0A9P6C9A0_9AGAR</name>
<feature type="region of interest" description="Disordered" evidence="1">
    <location>
        <begin position="149"/>
        <end position="173"/>
    </location>
</feature>
<gene>
    <name evidence="2" type="ORF">BDZ94DRAFT_1203344</name>
</gene>
<dbReference type="Proteomes" id="UP000807353">
    <property type="component" value="Unassembled WGS sequence"/>
</dbReference>
<feature type="region of interest" description="Disordered" evidence="1">
    <location>
        <begin position="242"/>
        <end position="261"/>
    </location>
</feature>
<evidence type="ECO:0000313" key="3">
    <source>
        <dbReference type="Proteomes" id="UP000807353"/>
    </source>
</evidence>
<keyword evidence="3" id="KW-1185">Reference proteome</keyword>
<evidence type="ECO:0000256" key="1">
    <source>
        <dbReference type="SAM" id="MobiDB-lite"/>
    </source>
</evidence>
<accession>A0A9P6C9A0</accession>
<dbReference type="AlphaFoldDB" id="A0A9P6C9A0"/>
<feature type="compositionally biased region" description="Polar residues" evidence="1">
    <location>
        <begin position="566"/>
        <end position="579"/>
    </location>
</feature>
<feature type="region of interest" description="Disordered" evidence="1">
    <location>
        <begin position="342"/>
        <end position="364"/>
    </location>
</feature>
<comment type="caution">
    <text evidence="2">The sequence shown here is derived from an EMBL/GenBank/DDBJ whole genome shotgun (WGS) entry which is preliminary data.</text>
</comment>
<feature type="compositionally biased region" description="Low complexity" evidence="1">
    <location>
        <begin position="584"/>
        <end position="602"/>
    </location>
</feature>
<feature type="compositionally biased region" description="Low complexity" evidence="1">
    <location>
        <begin position="302"/>
        <end position="325"/>
    </location>
</feature>
<feature type="compositionally biased region" description="Polar residues" evidence="1">
    <location>
        <begin position="45"/>
        <end position="54"/>
    </location>
</feature>
<dbReference type="PANTHER" id="PTHR37327">
    <property type="entry name" value="CHROMOSOME 1, WHOLE GENOME SHOTGUN SEQUENCE"/>
    <property type="match status" value="1"/>
</dbReference>
<feature type="compositionally biased region" description="Polar residues" evidence="1">
    <location>
        <begin position="347"/>
        <end position="364"/>
    </location>
</feature>
<feature type="compositionally biased region" description="Basic and acidic residues" evidence="1">
    <location>
        <begin position="242"/>
        <end position="251"/>
    </location>
</feature>
<feature type="compositionally biased region" description="Low complexity" evidence="1">
    <location>
        <begin position="620"/>
        <end position="639"/>
    </location>
</feature>
<reference evidence="2" key="1">
    <citation type="submission" date="2020-11" db="EMBL/GenBank/DDBJ databases">
        <authorList>
            <consortium name="DOE Joint Genome Institute"/>
            <person name="Ahrendt S."/>
            <person name="Riley R."/>
            <person name="Andreopoulos W."/>
            <person name="Labutti K."/>
            <person name="Pangilinan J."/>
            <person name="Ruiz-Duenas F.J."/>
            <person name="Barrasa J.M."/>
            <person name="Sanchez-Garcia M."/>
            <person name="Camarero S."/>
            <person name="Miyauchi S."/>
            <person name="Serrano A."/>
            <person name="Linde D."/>
            <person name="Babiker R."/>
            <person name="Drula E."/>
            <person name="Ayuso-Fernandez I."/>
            <person name="Pacheco R."/>
            <person name="Padilla G."/>
            <person name="Ferreira P."/>
            <person name="Barriuso J."/>
            <person name="Kellner H."/>
            <person name="Castanera R."/>
            <person name="Alfaro M."/>
            <person name="Ramirez L."/>
            <person name="Pisabarro A.G."/>
            <person name="Kuo A."/>
            <person name="Tritt A."/>
            <person name="Lipzen A."/>
            <person name="He G."/>
            <person name="Yan M."/>
            <person name="Ng V."/>
            <person name="Cullen D."/>
            <person name="Martin F."/>
            <person name="Rosso M.-N."/>
            <person name="Henrissat B."/>
            <person name="Hibbett D."/>
            <person name="Martinez A.T."/>
            <person name="Grigoriev I.V."/>
        </authorList>
    </citation>
    <scope>NUCLEOTIDE SEQUENCE</scope>
    <source>
        <strain evidence="2">CBS 247.69</strain>
    </source>
</reference>
<proteinExistence type="predicted"/>
<feature type="compositionally biased region" description="Pro residues" evidence="1">
    <location>
        <begin position="425"/>
        <end position="438"/>
    </location>
</feature>
<feature type="region of interest" description="Disordered" evidence="1">
    <location>
        <begin position="485"/>
        <end position="681"/>
    </location>
</feature>
<dbReference type="OrthoDB" id="2245455at2759"/>
<feature type="compositionally biased region" description="Polar residues" evidence="1">
    <location>
        <begin position="603"/>
        <end position="612"/>
    </location>
</feature>
<evidence type="ECO:0000313" key="2">
    <source>
        <dbReference type="EMBL" id="KAF9457101.1"/>
    </source>
</evidence>